<dbReference type="Proteomes" id="UP000647235">
    <property type="component" value="Unassembled WGS sequence"/>
</dbReference>
<reference evidence="3 4" key="1">
    <citation type="submission" date="2020-08" db="EMBL/GenBank/DDBJ databases">
        <title>Genome public.</title>
        <authorList>
            <person name="Liu C."/>
            <person name="Sun Q."/>
        </authorList>
    </citation>
    <scope>NUCLEOTIDE SEQUENCE [LARGE SCALE GENOMIC DNA]</scope>
    <source>
        <strain evidence="3 4">NSJ-36</strain>
    </source>
</reference>
<name>A0ABR7EU54_9FIRM</name>
<sequence length="101" mass="12011">MNYTYILKCADGTLYTGWTNDVEKRVKMHNEGKGAKYTKYRRPVELVYYETFQTKSEAMRREYEIKQLPRKKKELLLATFQLTENKVVHNDEVAEASTHNE</sequence>
<proteinExistence type="inferred from homology"/>
<dbReference type="RefSeq" id="WP_117537994.1">
    <property type="nucleotide sequence ID" value="NZ_JACOOY010000006.1"/>
</dbReference>
<organism evidence="3 4">
    <name type="scientific">Dorea hominis</name>
    <dbReference type="NCBI Taxonomy" id="2763040"/>
    <lineage>
        <taxon>Bacteria</taxon>
        <taxon>Bacillati</taxon>
        <taxon>Bacillota</taxon>
        <taxon>Clostridia</taxon>
        <taxon>Lachnospirales</taxon>
        <taxon>Lachnospiraceae</taxon>
        <taxon>Dorea</taxon>
    </lineage>
</organism>
<evidence type="ECO:0000256" key="1">
    <source>
        <dbReference type="ARBA" id="ARBA00007435"/>
    </source>
</evidence>
<dbReference type="SMART" id="SM00465">
    <property type="entry name" value="GIYc"/>
    <property type="match status" value="1"/>
</dbReference>
<evidence type="ECO:0000259" key="2">
    <source>
        <dbReference type="PROSITE" id="PS50164"/>
    </source>
</evidence>
<accession>A0ABR7EU54</accession>
<evidence type="ECO:0000313" key="3">
    <source>
        <dbReference type="EMBL" id="MBC5664882.1"/>
    </source>
</evidence>
<dbReference type="PANTHER" id="PTHR34477:SF1">
    <property type="entry name" value="UPF0213 PROTEIN YHBQ"/>
    <property type="match status" value="1"/>
</dbReference>
<evidence type="ECO:0000313" key="4">
    <source>
        <dbReference type="Proteomes" id="UP000647235"/>
    </source>
</evidence>
<dbReference type="SUPFAM" id="SSF82771">
    <property type="entry name" value="GIY-YIG endonuclease"/>
    <property type="match status" value="1"/>
</dbReference>
<dbReference type="Gene3D" id="3.40.1440.10">
    <property type="entry name" value="GIY-YIG endonuclease"/>
    <property type="match status" value="1"/>
</dbReference>
<comment type="caution">
    <text evidence="3">The sequence shown here is derived from an EMBL/GenBank/DDBJ whole genome shotgun (WGS) entry which is preliminary data.</text>
</comment>
<gene>
    <name evidence="3" type="ORF">H8S07_06275</name>
</gene>
<keyword evidence="4" id="KW-1185">Reference proteome</keyword>
<dbReference type="InterPro" id="IPR050190">
    <property type="entry name" value="UPF0213_domain"/>
</dbReference>
<comment type="similarity">
    <text evidence="1">Belongs to the UPF0213 family.</text>
</comment>
<dbReference type="InterPro" id="IPR035901">
    <property type="entry name" value="GIY-YIG_endonuc_sf"/>
</dbReference>
<dbReference type="PROSITE" id="PS50164">
    <property type="entry name" value="GIY_YIG"/>
    <property type="match status" value="1"/>
</dbReference>
<dbReference type="PANTHER" id="PTHR34477">
    <property type="entry name" value="UPF0213 PROTEIN YHBQ"/>
    <property type="match status" value="1"/>
</dbReference>
<dbReference type="InterPro" id="IPR000305">
    <property type="entry name" value="GIY-YIG_endonuc"/>
</dbReference>
<dbReference type="EMBL" id="JACOOY010000006">
    <property type="protein sequence ID" value="MBC5664882.1"/>
    <property type="molecule type" value="Genomic_DNA"/>
</dbReference>
<dbReference type="Pfam" id="PF01541">
    <property type="entry name" value="GIY-YIG"/>
    <property type="match status" value="1"/>
</dbReference>
<protein>
    <submittedName>
        <fullName evidence="3">GIY-YIG nuclease family protein</fullName>
    </submittedName>
</protein>
<dbReference type="CDD" id="cd10456">
    <property type="entry name" value="GIY-YIG_UPF0213"/>
    <property type="match status" value="1"/>
</dbReference>
<feature type="domain" description="GIY-YIG" evidence="2">
    <location>
        <begin position="1"/>
        <end position="75"/>
    </location>
</feature>